<dbReference type="GO" id="GO:0000226">
    <property type="term" value="P:microtubule cytoskeleton organization"/>
    <property type="evidence" value="ECO:0007669"/>
    <property type="project" value="TreeGrafter"/>
</dbReference>
<dbReference type="Gene3D" id="3.30.470.20">
    <property type="entry name" value="ATP-grasp fold, B domain"/>
    <property type="match status" value="1"/>
</dbReference>
<evidence type="ECO:0008006" key="7">
    <source>
        <dbReference type="Google" id="ProtNLM"/>
    </source>
</evidence>
<keyword evidence="4" id="KW-0812">Transmembrane</keyword>
<feature type="transmembrane region" description="Helical" evidence="4">
    <location>
        <begin position="7"/>
        <end position="28"/>
    </location>
</feature>
<keyword evidence="4" id="KW-1133">Transmembrane helix</keyword>
<name>A0AAD3D8D2_9STRA</name>
<dbReference type="PANTHER" id="PTHR12241">
    <property type="entry name" value="TUBULIN POLYGLUTAMYLASE"/>
    <property type="match status" value="1"/>
</dbReference>
<dbReference type="GO" id="GO:0015631">
    <property type="term" value="F:tubulin binding"/>
    <property type="evidence" value="ECO:0007669"/>
    <property type="project" value="TreeGrafter"/>
</dbReference>
<dbReference type="InterPro" id="IPR004344">
    <property type="entry name" value="TTL/TTLL_fam"/>
</dbReference>
<dbReference type="AlphaFoldDB" id="A0AAD3D8D2"/>
<evidence type="ECO:0000256" key="1">
    <source>
        <dbReference type="ARBA" id="ARBA00022598"/>
    </source>
</evidence>
<evidence type="ECO:0000313" key="6">
    <source>
        <dbReference type="Proteomes" id="UP001054902"/>
    </source>
</evidence>
<accession>A0AAD3D8D2</accession>
<gene>
    <name evidence="5" type="ORF">CTEN210_16169</name>
</gene>
<keyword evidence="3" id="KW-0067">ATP-binding</keyword>
<dbReference type="PANTHER" id="PTHR12241:SF147">
    <property type="entry name" value="TUBULIN POLYGLUTAMYLASE TTLL7"/>
    <property type="match status" value="1"/>
</dbReference>
<keyword evidence="4" id="KW-0472">Membrane</keyword>
<dbReference type="EMBL" id="BLLK01000069">
    <property type="protein sequence ID" value="GFH59693.1"/>
    <property type="molecule type" value="Genomic_DNA"/>
</dbReference>
<evidence type="ECO:0000256" key="2">
    <source>
        <dbReference type="ARBA" id="ARBA00022741"/>
    </source>
</evidence>
<dbReference type="GO" id="GO:0005524">
    <property type="term" value="F:ATP binding"/>
    <property type="evidence" value="ECO:0007669"/>
    <property type="project" value="UniProtKB-KW"/>
</dbReference>
<keyword evidence="2" id="KW-0547">Nucleotide-binding</keyword>
<proteinExistence type="predicted"/>
<dbReference type="Pfam" id="PF03133">
    <property type="entry name" value="TTL"/>
    <property type="match status" value="1"/>
</dbReference>
<protein>
    <recommendedName>
        <fullName evidence="7">Tubulin-tyrosine ligase family protein</fullName>
    </recommendedName>
</protein>
<dbReference type="GO" id="GO:0036064">
    <property type="term" value="C:ciliary basal body"/>
    <property type="evidence" value="ECO:0007669"/>
    <property type="project" value="TreeGrafter"/>
</dbReference>
<dbReference type="Proteomes" id="UP001054902">
    <property type="component" value="Unassembled WGS sequence"/>
</dbReference>
<organism evidence="5 6">
    <name type="scientific">Chaetoceros tenuissimus</name>
    <dbReference type="NCBI Taxonomy" id="426638"/>
    <lineage>
        <taxon>Eukaryota</taxon>
        <taxon>Sar</taxon>
        <taxon>Stramenopiles</taxon>
        <taxon>Ochrophyta</taxon>
        <taxon>Bacillariophyta</taxon>
        <taxon>Coscinodiscophyceae</taxon>
        <taxon>Chaetocerotophycidae</taxon>
        <taxon>Chaetocerotales</taxon>
        <taxon>Chaetocerotaceae</taxon>
        <taxon>Chaetoceros</taxon>
    </lineage>
</organism>
<evidence type="ECO:0000256" key="4">
    <source>
        <dbReference type="SAM" id="Phobius"/>
    </source>
</evidence>
<dbReference type="PROSITE" id="PS51221">
    <property type="entry name" value="TTL"/>
    <property type="match status" value="1"/>
</dbReference>
<reference evidence="5 6" key="1">
    <citation type="journal article" date="2021" name="Sci. Rep.">
        <title>The genome of the diatom Chaetoceros tenuissimus carries an ancient integrated fragment of an extant virus.</title>
        <authorList>
            <person name="Hongo Y."/>
            <person name="Kimura K."/>
            <person name="Takaki Y."/>
            <person name="Yoshida Y."/>
            <person name="Baba S."/>
            <person name="Kobayashi G."/>
            <person name="Nagasaki K."/>
            <person name="Hano T."/>
            <person name="Tomaru Y."/>
        </authorList>
    </citation>
    <scope>NUCLEOTIDE SEQUENCE [LARGE SCALE GENOMIC DNA]</scope>
    <source>
        <strain evidence="5 6">NIES-3715</strain>
    </source>
</reference>
<dbReference type="SUPFAM" id="SSF56059">
    <property type="entry name" value="Glutathione synthetase ATP-binding domain-like"/>
    <property type="match status" value="1"/>
</dbReference>
<sequence length="584" mass="66654">MQHVRKHVLSFTLQILIVVIFLDAIVGFTSSPVKQPTPELIERIQNAMQLTTAGQTNITAASLAVDEWKVTRQQETFDQTLPSIQMLCNTLYASSLSRIGKDRDALRIHNETLLMMDQCRNQDLNFDTVLQTRIGRAESFIRLLNYDSAKMEYISLLQFLRELVQDFSSIQLQMSKLLYAAATCELRMGNPIGAIEMIESVVEQGNVDIFEAFDGDLIGLYGVLLYECNKNIEKGKAMIQHAAANDSASPVYKWFHDVLNAKENVESNSFQTCLQDKNAFLRLVTMNLGPFDDPALLHLDDKVFLNDLLQEETSEHCTTHCLPKGFVLPREKDELKQYYKSNPSITSWMKKERSGYGSHGNQIIEKNEIQDILGKDLSQYDDEILCQRLIEPSMLLEGRKFTIRVYVIYFQESSIGKGDDDFRILNEGLVKLAEEEFVQGVDHLNVNRMYMTNSGRIEGDGMLQYDLNALKSFMDDSDNGSFEELWKRVNESICFVMERFQNYKERTNVGVQSTTCSKMLSSSIPKILGFDYIVDDEKQPWLLEVNRFPGLEPRGAVDEAIKRSVVNLAWELASRKINDAESDC</sequence>
<evidence type="ECO:0000256" key="3">
    <source>
        <dbReference type="ARBA" id="ARBA00022840"/>
    </source>
</evidence>
<keyword evidence="1" id="KW-0436">Ligase</keyword>
<comment type="caution">
    <text evidence="5">The sequence shown here is derived from an EMBL/GenBank/DDBJ whole genome shotgun (WGS) entry which is preliminary data.</text>
</comment>
<keyword evidence="6" id="KW-1185">Reference proteome</keyword>
<evidence type="ECO:0000313" key="5">
    <source>
        <dbReference type="EMBL" id="GFH59693.1"/>
    </source>
</evidence>
<dbReference type="GO" id="GO:0070740">
    <property type="term" value="F:tubulin-glutamic acid ligase activity"/>
    <property type="evidence" value="ECO:0007669"/>
    <property type="project" value="TreeGrafter"/>
</dbReference>